<dbReference type="CDD" id="cd02947">
    <property type="entry name" value="TRX_family"/>
    <property type="match status" value="1"/>
</dbReference>
<dbReference type="PANTHER" id="PTHR43601">
    <property type="entry name" value="THIOREDOXIN, MITOCHONDRIAL"/>
    <property type="match status" value="1"/>
</dbReference>
<accession>A0A836C6N4</accession>
<evidence type="ECO:0000256" key="1">
    <source>
        <dbReference type="ARBA" id="ARBA00008987"/>
    </source>
</evidence>
<name>A0A836C6N4_9CHLO</name>
<comment type="similarity">
    <text evidence="1">Belongs to the thioredoxin family.</text>
</comment>
<dbReference type="GO" id="GO:0045454">
    <property type="term" value="P:cell redox homeostasis"/>
    <property type="evidence" value="ECO:0007669"/>
    <property type="project" value="TreeGrafter"/>
</dbReference>
<dbReference type="Gene3D" id="3.40.30.10">
    <property type="entry name" value="Glutaredoxin"/>
    <property type="match status" value="1"/>
</dbReference>
<keyword evidence="4" id="KW-1185">Reference proteome</keyword>
<dbReference type="EMBL" id="JAEHOE010000001">
    <property type="protein sequence ID" value="KAG2502090.1"/>
    <property type="molecule type" value="Genomic_DNA"/>
</dbReference>
<dbReference type="PANTHER" id="PTHR43601:SF32">
    <property type="entry name" value="THIOREDOXIN-LIKE 2-2, CHLOROPLASTIC"/>
    <property type="match status" value="1"/>
</dbReference>
<evidence type="ECO:0000313" key="3">
    <source>
        <dbReference type="EMBL" id="KAG2502090.1"/>
    </source>
</evidence>
<organism evidence="3 4">
    <name type="scientific">Edaphochlamys debaryana</name>
    <dbReference type="NCBI Taxonomy" id="47281"/>
    <lineage>
        <taxon>Eukaryota</taxon>
        <taxon>Viridiplantae</taxon>
        <taxon>Chlorophyta</taxon>
        <taxon>core chlorophytes</taxon>
        <taxon>Chlorophyceae</taxon>
        <taxon>CS clade</taxon>
        <taxon>Chlamydomonadales</taxon>
        <taxon>Chlamydomonadales incertae sedis</taxon>
        <taxon>Edaphochlamys</taxon>
    </lineage>
</organism>
<protein>
    <recommendedName>
        <fullName evidence="2">Thioredoxin domain-containing protein</fullName>
    </recommendedName>
</protein>
<dbReference type="SUPFAM" id="SSF52833">
    <property type="entry name" value="Thioredoxin-like"/>
    <property type="match status" value="1"/>
</dbReference>
<dbReference type="OrthoDB" id="2121326at2759"/>
<dbReference type="Proteomes" id="UP000612055">
    <property type="component" value="Unassembled WGS sequence"/>
</dbReference>
<dbReference type="InterPro" id="IPR013766">
    <property type="entry name" value="Thioredoxin_domain"/>
</dbReference>
<reference evidence="3" key="1">
    <citation type="journal article" date="2020" name="bioRxiv">
        <title>Comparative genomics of Chlamydomonas.</title>
        <authorList>
            <person name="Craig R.J."/>
            <person name="Hasan A.R."/>
            <person name="Ness R.W."/>
            <person name="Keightley P.D."/>
        </authorList>
    </citation>
    <scope>NUCLEOTIDE SEQUENCE</scope>
    <source>
        <strain evidence="3">CCAP 11/70</strain>
    </source>
</reference>
<dbReference type="Pfam" id="PF00085">
    <property type="entry name" value="Thioredoxin"/>
    <property type="match status" value="1"/>
</dbReference>
<dbReference type="InterPro" id="IPR036249">
    <property type="entry name" value="Thioredoxin-like_sf"/>
</dbReference>
<gene>
    <name evidence="3" type="ORF">HYH03_000582</name>
</gene>
<dbReference type="AlphaFoldDB" id="A0A836C6N4"/>
<feature type="domain" description="Thioredoxin" evidence="2">
    <location>
        <begin position="1"/>
        <end position="114"/>
    </location>
</feature>
<proteinExistence type="inferred from homology"/>
<evidence type="ECO:0000259" key="2">
    <source>
        <dbReference type="PROSITE" id="PS51352"/>
    </source>
</evidence>
<dbReference type="PROSITE" id="PS51352">
    <property type="entry name" value="THIOREDOXIN_2"/>
    <property type="match status" value="1"/>
</dbReference>
<sequence length="144" mass="16139">MVAVTTPRELDLLAQKAMLQGRACLINFFQDDCYACRSLHTKLKKLAHDHPDVLFLKVNGSIEAMRPVFEKHGITKVPYFFCLRHGRILSRFSASLNPEKLAMLRKELVAALHATAEEEAEEQRPQHAEHAPAALELEPAVVAA</sequence>
<evidence type="ECO:0000313" key="4">
    <source>
        <dbReference type="Proteomes" id="UP000612055"/>
    </source>
</evidence>
<comment type="caution">
    <text evidence="3">The sequence shown here is derived from an EMBL/GenBank/DDBJ whole genome shotgun (WGS) entry which is preliminary data.</text>
</comment>